<evidence type="ECO:0000313" key="1">
    <source>
        <dbReference type="EMBL" id="MBM6757818.1"/>
    </source>
</evidence>
<reference evidence="1 2" key="1">
    <citation type="journal article" date="2021" name="Sci. Rep.">
        <title>The distribution of antibiotic resistance genes in chicken gut microbiota commensals.</title>
        <authorList>
            <person name="Juricova H."/>
            <person name="Matiasovicova J."/>
            <person name="Kubasova T."/>
            <person name="Cejkova D."/>
            <person name="Rychlik I."/>
        </authorList>
    </citation>
    <scope>NUCLEOTIDE SEQUENCE [LARGE SCALE GENOMIC DNA]</scope>
    <source>
        <strain evidence="1 2">An801</strain>
    </source>
</reference>
<accession>A0ABS2ETC4</accession>
<name>A0ABS2ETC4_9BACE</name>
<comment type="caution">
    <text evidence="1">The sequence shown here is derived from an EMBL/GenBank/DDBJ whole genome shotgun (WGS) entry which is preliminary data.</text>
</comment>
<sequence>MFLIIVLYCTTVSVYAQENISVLKKDSLKTLSNEYVGSENPTVKPFAVKEEMPDIKAETDIPQMETQEIKLRRPFYMPYYTNPSPMFYGDYSTNGIIAPNLYGYGSQSTLPGIGRINEASLMYRYDINDFWEIQGGVNATKYNFPFSIGQAFGATGALIYRPTDKLSFRAFGTYAPTSAYGFYMNRYGGTIGYEFNDRWGVEVGAERVYDPMRKSWNTRPIAIPYYKFNKTKIGLDVGGILYEIVRSVKFNNQGAIRLSCREDSF</sequence>
<dbReference type="EMBL" id="JACJJW010000006">
    <property type="protein sequence ID" value="MBM6757818.1"/>
    <property type="molecule type" value="Genomic_DNA"/>
</dbReference>
<keyword evidence="2" id="KW-1185">Reference proteome</keyword>
<proteinExistence type="predicted"/>
<gene>
    <name evidence="1" type="ORF">H6A31_03800</name>
</gene>
<protein>
    <submittedName>
        <fullName evidence="1">Uncharacterized protein</fullName>
    </submittedName>
</protein>
<dbReference type="Proteomes" id="UP000703295">
    <property type="component" value="Unassembled WGS sequence"/>
</dbReference>
<evidence type="ECO:0000313" key="2">
    <source>
        <dbReference type="Proteomes" id="UP000703295"/>
    </source>
</evidence>
<organism evidence="1 2">
    <name type="scientific">Bacteroides mediterraneensis</name>
    <dbReference type="NCBI Taxonomy" id="1841856"/>
    <lineage>
        <taxon>Bacteria</taxon>
        <taxon>Pseudomonadati</taxon>
        <taxon>Bacteroidota</taxon>
        <taxon>Bacteroidia</taxon>
        <taxon>Bacteroidales</taxon>
        <taxon>Bacteroidaceae</taxon>
        <taxon>Bacteroides</taxon>
    </lineage>
</organism>